<accession>A0AAU7AXG4</accession>
<organism evidence="2">
    <name type="scientific">Paraconexibacter sp. AEG42_29</name>
    <dbReference type="NCBI Taxonomy" id="2997339"/>
    <lineage>
        <taxon>Bacteria</taxon>
        <taxon>Bacillati</taxon>
        <taxon>Actinomycetota</taxon>
        <taxon>Thermoleophilia</taxon>
        <taxon>Solirubrobacterales</taxon>
        <taxon>Paraconexibacteraceae</taxon>
        <taxon>Paraconexibacter</taxon>
    </lineage>
</organism>
<keyword evidence="1" id="KW-1133">Transmembrane helix</keyword>
<reference evidence="2" key="1">
    <citation type="submission" date="2022-12" db="EMBL/GenBank/DDBJ databases">
        <title>Paraconexibacter alkalitolerans sp. nov. and Baekduia alba sp. nov., isolated from soil and emended description of the genera Paraconexibacter (Chun et al., 2020) and Baekduia (An et al., 2020).</title>
        <authorList>
            <person name="Vieira S."/>
            <person name="Huber K.J."/>
            <person name="Geppert A."/>
            <person name="Wolf J."/>
            <person name="Neumann-Schaal M."/>
            <person name="Muesken M."/>
            <person name="Overmann J."/>
        </authorList>
    </citation>
    <scope>NUCLEOTIDE SEQUENCE</scope>
    <source>
        <strain evidence="2">AEG42_29</strain>
    </source>
</reference>
<sequence length="134" mass="13487">MSRSQALLAGRLIAAGRVLFGIALVAKPEATTRRWLGGSAATAGTQVAVRALGIRDLMLGAMTLHTVAHPQIGPRWVATCAINDAVDLVATLKARDELPSSGVAGTVALAGGTVVASVAIAGVLKRTAPPAEDA</sequence>
<keyword evidence="1" id="KW-0472">Membrane</keyword>
<feature type="transmembrane region" description="Helical" evidence="1">
    <location>
        <begin position="103"/>
        <end position="124"/>
    </location>
</feature>
<feature type="transmembrane region" description="Helical" evidence="1">
    <location>
        <begin position="6"/>
        <end position="26"/>
    </location>
</feature>
<name>A0AAU7AXG4_9ACTN</name>
<keyword evidence="1" id="KW-0812">Transmembrane</keyword>
<evidence type="ECO:0000256" key="1">
    <source>
        <dbReference type="SAM" id="Phobius"/>
    </source>
</evidence>
<protein>
    <recommendedName>
        <fullName evidence="3">DUF4267 domain-containing protein</fullName>
    </recommendedName>
</protein>
<gene>
    <name evidence="2" type="ORF">DSM112329_03268</name>
</gene>
<dbReference type="AlphaFoldDB" id="A0AAU7AXG4"/>
<evidence type="ECO:0008006" key="3">
    <source>
        <dbReference type="Google" id="ProtNLM"/>
    </source>
</evidence>
<proteinExistence type="predicted"/>
<evidence type="ECO:0000313" key="2">
    <source>
        <dbReference type="EMBL" id="XAY06398.1"/>
    </source>
</evidence>
<dbReference type="KEGG" id="parq:DSM112329_03268"/>
<dbReference type="RefSeq" id="WP_354697632.1">
    <property type="nucleotide sequence ID" value="NZ_CP114014.1"/>
</dbReference>
<dbReference type="EMBL" id="CP114014">
    <property type="protein sequence ID" value="XAY06398.1"/>
    <property type="molecule type" value="Genomic_DNA"/>
</dbReference>